<sequence length="226" mass="26495">MRSDVGALEKKWLRLRSLVRHIRHVSFVDFVLVSGSMATGEATEESDFDLLVGARAGRIFTVRFFAAGLFEFLGVRRRSADGKGKSRDKICLNHFVTPQSYRLGEPHNEYWAYLYRHLMPIYGKKEAIEVFFDANTWANEPIYRGPSSIRREWSLISVVGEWLFGGRLGNWLEKRLKRYEVKRIERNLASSLGYKPVVRYDDAELRFHTDTRRIEEWCLRNTLTKQ</sequence>
<organism evidence="2 3">
    <name type="scientific">Candidatus Jorgensenbacteria bacterium GWA1_54_12</name>
    <dbReference type="NCBI Taxonomy" id="1798468"/>
    <lineage>
        <taxon>Bacteria</taxon>
        <taxon>Candidatus Joergenseniibacteriota</taxon>
    </lineage>
</organism>
<feature type="domain" description="Polymerase nucleotidyl transferase" evidence="1">
    <location>
        <begin position="28"/>
        <end position="52"/>
    </location>
</feature>
<evidence type="ECO:0000259" key="1">
    <source>
        <dbReference type="Pfam" id="PF01909"/>
    </source>
</evidence>
<accession>A0A1F6BIK9</accession>
<protein>
    <recommendedName>
        <fullName evidence="1">Polymerase nucleotidyl transferase domain-containing protein</fullName>
    </recommendedName>
</protein>
<dbReference type="STRING" id="1798468.A2110_01060"/>
<dbReference type="GO" id="GO:0016779">
    <property type="term" value="F:nucleotidyltransferase activity"/>
    <property type="evidence" value="ECO:0007669"/>
    <property type="project" value="InterPro"/>
</dbReference>
<dbReference type="InterPro" id="IPR043519">
    <property type="entry name" value="NT_sf"/>
</dbReference>
<proteinExistence type="predicted"/>
<name>A0A1F6BIK9_9BACT</name>
<dbReference type="CDD" id="cd05403">
    <property type="entry name" value="NT_KNTase_like"/>
    <property type="match status" value="1"/>
</dbReference>
<dbReference type="Pfam" id="PF01909">
    <property type="entry name" value="NTP_transf_2"/>
    <property type="match status" value="1"/>
</dbReference>
<dbReference type="AlphaFoldDB" id="A0A1F6BIK9"/>
<dbReference type="Proteomes" id="UP000176273">
    <property type="component" value="Unassembled WGS sequence"/>
</dbReference>
<dbReference type="InterPro" id="IPR002934">
    <property type="entry name" value="Polymerase_NTP_transf_dom"/>
</dbReference>
<evidence type="ECO:0000313" key="3">
    <source>
        <dbReference type="Proteomes" id="UP000176273"/>
    </source>
</evidence>
<dbReference type="EMBL" id="MFKH01000016">
    <property type="protein sequence ID" value="OGG36779.1"/>
    <property type="molecule type" value="Genomic_DNA"/>
</dbReference>
<dbReference type="SUPFAM" id="SSF81301">
    <property type="entry name" value="Nucleotidyltransferase"/>
    <property type="match status" value="1"/>
</dbReference>
<gene>
    <name evidence="2" type="ORF">A2110_01060</name>
</gene>
<evidence type="ECO:0000313" key="2">
    <source>
        <dbReference type="EMBL" id="OGG36779.1"/>
    </source>
</evidence>
<reference evidence="2 3" key="1">
    <citation type="journal article" date="2016" name="Nat. Commun.">
        <title>Thousands of microbial genomes shed light on interconnected biogeochemical processes in an aquifer system.</title>
        <authorList>
            <person name="Anantharaman K."/>
            <person name="Brown C.T."/>
            <person name="Hug L.A."/>
            <person name="Sharon I."/>
            <person name="Castelle C.J."/>
            <person name="Probst A.J."/>
            <person name="Thomas B.C."/>
            <person name="Singh A."/>
            <person name="Wilkins M.J."/>
            <person name="Karaoz U."/>
            <person name="Brodie E.L."/>
            <person name="Williams K.H."/>
            <person name="Hubbard S.S."/>
            <person name="Banfield J.F."/>
        </authorList>
    </citation>
    <scope>NUCLEOTIDE SEQUENCE [LARGE SCALE GENOMIC DNA]</scope>
</reference>
<comment type="caution">
    <text evidence="2">The sequence shown here is derived from an EMBL/GenBank/DDBJ whole genome shotgun (WGS) entry which is preliminary data.</text>
</comment>